<organism evidence="1">
    <name type="scientific">human gut metagenome</name>
    <dbReference type="NCBI Taxonomy" id="408170"/>
    <lineage>
        <taxon>unclassified sequences</taxon>
        <taxon>metagenomes</taxon>
        <taxon>organismal metagenomes</taxon>
    </lineage>
</organism>
<accession>K1TL07</accession>
<reference evidence="1" key="1">
    <citation type="journal article" date="2013" name="Environ. Microbiol.">
        <title>Microbiota from the distal guts of lean and obese adolescents exhibit partial functional redundancy besides clear differences in community structure.</title>
        <authorList>
            <person name="Ferrer M."/>
            <person name="Ruiz A."/>
            <person name="Lanza F."/>
            <person name="Haange S.B."/>
            <person name="Oberbach A."/>
            <person name="Till H."/>
            <person name="Bargiela R."/>
            <person name="Campoy C."/>
            <person name="Segura M.T."/>
            <person name="Richter M."/>
            <person name="von Bergen M."/>
            <person name="Seifert J."/>
            <person name="Suarez A."/>
        </authorList>
    </citation>
    <scope>NUCLEOTIDE SEQUENCE</scope>
</reference>
<gene>
    <name evidence="1" type="ORF">OBE_05662</name>
</gene>
<feature type="non-terminal residue" evidence="1">
    <location>
        <position position="261"/>
    </location>
</feature>
<dbReference type="EMBL" id="AJWZ01003881">
    <property type="protein sequence ID" value="EKC67005.1"/>
    <property type="molecule type" value="Genomic_DNA"/>
</dbReference>
<dbReference type="AlphaFoldDB" id="K1TL07"/>
<proteinExistence type="predicted"/>
<name>K1TL07_9ZZZZ</name>
<comment type="caution">
    <text evidence="1">The sequence shown here is derived from an EMBL/GenBank/DDBJ whole genome shotgun (WGS) entry which is preliminary data.</text>
</comment>
<protein>
    <submittedName>
        <fullName evidence="1">Uncharacterized protein</fullName>
    </submittedName>
</protein>
<evidence type="ECO:0000313" key="1">
    <source>
        <dbReference type="EMBL" id="EKC67005.1"/>
    </source>
</evidence>
<sequence>MTVPTLYNFTEALQAPDLAFSTLRDCRPRRTATGGVALSRTSRFAEAEIEWQSRKYLLCFPLSTASIFAVEQTAARLRYLRTPLLTEYTILRDEMTYTDDTGTTRTCDVVLHRLPEGRPLSVCAAEFDAESLRSALDKLEAGLSELGFSHNNLKPGNLYVTSDGRLIPVRYHFARFGEGHDAEGFERLRQFVREQGGKGQMLCDAEPSRYTTLPEFPGHLFVGEMSDQLVRVEDETGYGFVDTENRPVNRAAIRLGRRLPR</sequence>